<dbReference type="OrthoDB" id="9803333at2"/>
<dbReference type="SUPFAM" id="SSF51735">
    <property type="entry name" value="NAD(P)-binding Rossmann-fold domains"/>
    <property type="match status" value="1"/>
</dbReference>
<dbReference type="Proteomes" id="UP000214603">
    <property type="component" value="Unassembled WGS sequence"/>
</dbReference>
<dbReference type="PROSITE" id="PS00061">
    <property type="entry name" value="ADH_SHORT"/>
    <property type="match status" value="1"/>
</dbReference>
<dbReference type="InterPro" id="IPR020904">
    <property type="entry name" value="Sc_DH/Rdtase_CS"/>
</dbReference>
<proteinExistence type="inferred from homology"/>
<dbReference type="Gene3D" id="3.40.50.720">
    <property type="entry name" value="NAD(P)-binding Rossmann-like Domain"/>
    <property type="match status" value="1"/>
</dbReference>
<dbReference type="RefSeq" id="WP_088605217.1">
    <property type="nucleotide sequence ID" value="NZ_NJIH01000012.1"/>
</dbReference>
<keyword evidence="3" id="KW-1185">Reference proteome</keyword>
<accession>A0A225M5W8</accession>
<dbReference type="InterPro" id="IPR002347">
    <property type="entry name" value="SDR_fam"/>
</dbReference>
<comment type="similarity">
    <text evidence="1">Belongs to the short-chain dehydrogenases/reductases (SDR) family.</text>
</comment>
<organism evidence="2 3">
    <name type="scientific">Candidimonas nitroreducens</name>
    <dbReference type="NCBI Taxonomy" id="683354"/>
    <lineage>
        <taxon>Bacteria</taxon>
        <taxon>Pseudomonadati</taxon>
        <taxon>Pseudomonadota</taxon>
        <taxon>Betaproteobacteria</taxon>
        <taxon>Burkholderiales</taxon>
        <taxon>Alcaligenaceae</taxon>
        <taxon>Candidimonas</taxon>
    </lineage>
</organism>
<evidence type="ECO:0000313" key="2">
    <source>
        <dbReference type="EMBL" id="OWT55643.1"/>
    </source>
</evidence>
<dbReference type="GO" id="GO:0030497">
    <property type="term" value="P:fatty acid elongation"/>
    <property type="evidence" value="ECO:0007669"/>
    <property type="project" value="TreeGrafter"/>
</dbReference>
<dbReference type="PRINTS" id="PR00080">
    <property type="entry name" value="SDRFAMILY"/>
</dbReference>
<dbReference type="Pfam" id="PF13561">
    <property type="entry name" value="adh_short_C2"/>
    <property type="match status" value="1"/>
</dbReference>
<dbReference type="PRINTS" id="PR00081">
    <property type="entry name" value="GDHRDH"/>
</dbReference>
<dbReference type="PANTHER" id="PTHR42760">
    <property type="entry name" value="SHORT-CHAIN DEHYDROGENASES/REDUCTASES FAMILY MEMBER"/>
    <property type="match status" value="1"/>
</dbReference>
<dbReference type="GO" id="GO:0016616">
    <property type="term" value="F:oxidoreductase activity, acting on the CH-OH group of donors, NAD or NADP as acceptor"/>
    <property type="evidence" value="ECO:0007669"/>
    <property type="project" value="TreeGrafter"/>
</dbReference>
<reference evidence="3" key="1">
    <citation type="submission" date="2017-06" db="EMBL/GenBank/DDBJ databases">
        <title>Herbaspirillum phytohormonus sp. nov., isolated from the root nodule of Robinia pseudoacacia in lead-zinc mine.</title>
        <authorList>
            <person name="Fan M."/>
            <person name="Lin Y."/>
        </authorList>
    </citation>
    <scope>NUCLEOTIDE SEQUENCE [LARGE SCALE GENOMIC DNA]</scope>
    <source>
        <strain evidence="3">SC-089</strain>
    </source>
</reference>
<evidence type="ECO:0000313" key="3">
    <source>
        <dbReference type="Proteomes" id="UP000214603"/>
    </source>
</evidence>
<gene>
    <name evidence="2" type="ORF">CEY11_20145</name>
</gene>
<dbReference type="EMBL" id="NJIH01000012">
    <property type="protein sequence ID" value="OWT55643.1"/>
    <property type="molecule type" value="Genomic_DNA"/>
</dbReference>
<sequence>MPDLFSLAGKTALVTGAAGGLGAHFCRTLARAGAAVVLAGRRIEPLQRLAAELRESGLSAQPLSLDVTDAESVRAGFEQAEALCGVVDVAVCNAGTTVTKNALALAPSEWDQVLDVNLKGCWQVASEAARRLVAAGRPGSIINVSSILGHRVAGNVLPYTVSKAGLEQMTRALALEWARHGIRVNALSPGYVETDLNRDFFASDAGAAMIRRIPQRRLGHASDLDGALLLLASDASAYMTGSSIVVDGGHLQSTL</sequence>
<dbReference type="FunFam" id="3.40.50.720:FF:000084">
    <property type="entry name" value="Short-chain dehydrogenase reductase"/>
    <property type="match status" value="1"/>
</dbReference>
<dbReference type="AlphaFoldDB" id="A0A225M5W8"/>
<dbReference type="CDD" id="cd05233">
    <property type="entry name" value="SDR_c"/>
    <property type="match status" value="1"/>
</dbReference>
<dbReference type="PANTHER" id="PTHR42760:SF135">
    <property type="entry name" value="BLL7886 PROTEIN"/>
    <property type="match status" value="1"/>
</dbReference>
<dbReference type="InterPro" id="IPR036291">
    <property type="entry name" value="NAD(P)-bd_dom_sf"/>
</dbReference>
<comment type="caution">
    <text evidence="2">The sequence shown here is derived from an EMBL/GenBank/DDBJ whole genome shotgun (WGS) entry which is preliminary data.</text>
</comment>
<name>A0A225M5W8_9BURK</name>
<evidence type="ECO:0000256" key="1">
    <source>
        <dbReference type="ARBA" id="ARBA00006484"/>
    </source>
</evidence>
<protein>
    <submittedName>
        <fullName evidence="2">2-deoxy-D-gluconate 3-dehydrogenase</fullName>
    </submittedName>
</protein>